<name>A0A845ECB5_9BACI</name>
<evidence type="ECO:0000313" key="2">
    <source>
        <dbReference type="Proteomes" id="UP000447393"/>
    </source>
</evidence>
<gene>
    <name evidence="1" type="ORF">GLV98_05350</name>
</gene>
<dbReference type="AlphaFoldDB" id="A0A845ECB5"/>
<sequence>MWFEREAGTMLYRRHPSHNEGKERQDMRPYGWVHAPIFFSALSVTWTSIQKPRLPEDEPQSMTLASMSLQLWSAAFIW</sequence>
<organism evidence="1 2">
    <name type="scientific">Halobacillus litoralis</name>
    <dbReference type="NCBI Taxonomy" id="45668"/>
    <lineage>
        <taxon>Bacteria</taxon>
        <taxon>Bacillati</taxon>
        <taxon>Bacillota</taxon>
        <taxon>Bacilli</taxon>
        <taxon>Bacillales</taxon>
        <taxon>Bacillaceae</taxon>
        <taxon>Halobacillus</taxon>
    </lineage>
</organism>
<protein>
    <submittedName>
        <fullName evidence="1">Uncharacterized protein</fullName>
    </submittedName>
</protein>
<dbReference type="Proteomes" id="UP000447393">
    <property type="component" value="Unassembled WGS sequence"/>
</dbReference>
<proteinExistence type="predicted"/>
<dbReference type="EMBL" id="WMEZ01000001">
    <property type="protein sequence ID" value="MYL48898.1"/>
    <property type="molecule type" value="Genomic_DNA"/>
</dbReference>
<evidence type="ECO:0000313" key="1">
    <source>
        <dbReference type="EMBL" id="MYL48898.1"/>
    </source>
</evidence>
<dbReference type="RefSeq" id="WP_160912757.1">
    <property type="nucleotide sequence ID" value="NZ_WMEZ01000001.1"/>
</dbReference>
<comment type="caution">
    <text evidence="1">The sequence shown here is derived from an EMBL/GenBank/DDBJ whole genome shotgun (WGS) entry which is preliminary data.</text>
</comment>
<reference evidence="1 2" key="1">
    <citation type="submission" date="2019-11" db="EMBL/GenBank/DDBJ databases">
        <title>Genome sequences of 17 halophilic strains isolated from different environments.</title>
        <authorList>
            <person name="Furrow R.E."/>
        </authorList>
    </citation>
    <scope>NUCLEOTIDE SEQUENCE [LARGE SCALE GENOMIC DNA]</scope>
    <source>
        <strain evidence="1 2">22505_10_Sand</strain>
    </source>
</reference>
<accession>A0A845ECB5</accession>